<dbReference type="GO" id="GO:0005737">
    <property type="term" value="C:cytoplasm"/>
    <property type="evidence" value="ECO:0007669"/>
    <property type="project" value="UniProtKB-SubCell"/>
</dbReference>
<dbReference type="RefSeq" id="WP_187302565.1">
    <property type="nucleotide sequence ID" value="NZ_CBCTON010000010.1"/>
</dbReference>
<accession>A0A923NNZ1</accession>
<gene>
    <name evidence="5 8" type="primary">rimM</name>
    <name evidence="8" type="ORF">H9L42_06445</name>
</gene>
<keyword evidence="9" id="KW-1185">Reference proteome</keyword>
<evidence type="ECO:0000256" key="4">
    <source>
        <dbReference type="ARBA" id="ARBA00023186"/>
    </source>
</evidence>
<dbReference type="InterPro" id="IPR011033">
    <property type="entry name" value="PRC_barrel-like_sf"/>
</dbReference>
<protein>
    <recommendedName>
        <fullName evidence="5">Ribosome maturation factor RimM</fullName>
    </recommendedName>
</protein>
<comment type="subunit">
    <text evidence="5">Binds ribosomal protein uS19.</text>
</comment>
<feature type="domain" description="RimM N-terminal" evidence="6">
    <location>
        <begin position="6"/>
        <end position="82"/>
    </location>
</feature>
<dbReference type="SUPFAM" id="SSF50447">
    <property type="entry name" value="Translation proteins"/>
    <property type="match status" value="1"/>
</dbReference>
<keyword evidence="1 5" id="KW-0963">Cytoplasm</keyword>
<dbReference type="Pfam" id="PF01782">
    <property type="entry name" value="RimM"/>
    <property type="match status" value="1"/>
</dbReference>
<dbReference type="PANTHER" id="PTHR33692:SF1">
    <property type="entry name" value="RIBOSOME MATURATION FACTOR RIMM"/>
    <property type="match status" value="1"/>
</dbReference>
<organism evidence="8 9">
    <name type="scientific">Zhenpiania hominis</name>
    <dbReference type="NCBI Taxonomy" id="2763644"/>
    <lineage>
        <taxon>Bacteria</taxon>
        <taxon>Bacillati</taxon>
        <taxon>Bacillota</taxon>
        <taxon>Clostridia</taxon>
        <taxon>Peptostreptococcales</taxon>
        <taxon>Anaerovoracaceae</taxon>
        <taxon>Zhenpiania</taxon>
    </lineage>
</organism>
<reference evidence="8" key="1">
    <citation type="submission" date="2020-08" db="EMBL/GenBank/DDBJ databases">
        <title>Genome public.</title>
        <authorList>
            <person name="Liu C."/>
            <person name="Sun Q."/>
        </authorList>
    </citation>
    <scope>NUCLEOTIDE SEQUENCE</scope>
    <source>
        <strain evidence="8">BX12</strain>
    </source>
</reference>
<dbReference type="SUPFAM" id="SSF50346">
    <property type="entry name" value="PRC-barrel domain"/>
    <property type="match status" value="1"/>
</dbReference>
<comment type="caution">
    <text evidence="8">The sequence shown here is derived from an EMBL/GenBank/DDBJ whole genome shotgun (WGS) entry which is preliminary data.</text>
</comment>
<dbReference type="GO" id="GO:0005840">
    <property type="term" value="C:ribosome"/>
    <property type="evidence" value="ECO:0007669"/>
    <property type="project" value="InterPro"/>
</dbReference>
<dbReference type="PANTHER" id="PTHR33692">
    <property type="entry name" value="RIBOSOME MATURATION FACTOR RIMM"/>
    <property type="match status" value="1"/>
</dbReference>
<evidence type="ECO:0000259" key="6">
    <source>
        <dbReference type="Pfam" id="PF01782"/>
    </source>
</evidence>
<dbReference type="Pfam" id="PF24986">
    <property type="entry name" value="PRC_RimM"/>
    <property type="match status" value="1"/>
</dbReference>
<dbReference type="HAMAP" id="MF_00014">
    <property type="entry name" value="Ribosome_mat_RimM"/>
    <property type="match status" value="1"/>
</dbReference>
<keyword evidence="2 5" id="KW-0690">Ribosome biogenesis</keyword>
<comment type="similarity">
    <text evidence="5">Belongs to the RimM family.</text>
</comment>
<dbReference type="GO" id="GO:0043022">
    <property type="term" value="F:ribosome binding"/>
    <property type="evidence" value="ECO:0007669"/>
    <property type="project" value="InterPro"/>
</dbReference>
<sequence length="165" mass="19135">MEKILIGKIVNAVGLKGEVKVYCYTDRKERFEELERIWVEEEPREIQNVRYHGNVAILKLRGIEDRNASEAQKNKGVYIEETDLAELPEGTYYIRDLIGMKILDEKGQPLGTLNNVLQNSAQDLYEIRLEEGRKILLPVVREFVLDVDPEQKTIRVRLPEGLLEL</sequence>
<comment type="subcellular location">
    <subcellularLocation>
        <location evidence="5">Cytoplasm</location>
    </subcellularLocation>
</comment>
<proteinExistence type="inferred from homology"/>
<name>A0A923NNZ1_9FIRM</name>
<dbReference type="InterPro" id="IPR002676">
    <property type="entry name" value="RimM_N"/>
</dbReference>
<dbReference type="GO" id="GO:0006364">
    <property type="term" value="P:rRNA processing"/>
    <property type="evidence" value="ECO:0007669"/>
    <property type="project" value="UniProtKB-UniRule"/>
</dbReference>
<dbReference type="InterPro" id="IPR056792">
    <property type="entry name" value="PRC_RimM"/>
</dbReference>
<evidence type="ECO:0000313" key="9">
    <source>
        <dbReference type="Proteomes" id="UP000602647"/>
    </source>
</evidence>
<evidence type="ECO:0000256" key="1">
    <source>
        <dbReference type="ARBA" id="ARBA00022490"/>
    </source>
</evidence>
<evidence type="ECO:0000256" key="2">
    <source>
        <dbReference type="ARBA" id="ARBA00022517"/>
    </source>
</evidence>
<evidence type="ECO:0000313" key="8">
    <source>
        <dbReference type="EMBL" id="MBC6679463.1"/>
    </source>
</evidence>
<dbReference type="GO" id="GO:0042274">
    <property type="term" value="P:ribosomal small subunit biogenesis"/>
    <property type="evidence" value="ECO:0007669"/>
    <property type="project" value="UniProtKB-UniRule"/>
</dbReference>
<evidence type="ECO:0000256" key="5">
    <source>
        <dbReference type="HAMAP-Rule" id="MF_00014"/>
    </source>
</evidence>
<keyword evidence="3 5" id="KW-0698">rRNA processing</keyword>
<evidence type="ECO:0000256" key="3">
    <source>
        <dbReference type="ARBA" id="ARBA00022552"/>
    </source>
</evidence>
<comment type="domain">
    <text evidence="5">The PRC barrel domain binds ribosomal protein uS19.</text>
</comment>
<feature type="domain" description="Ribosome maturation factor RimM PRC barrel" evidence="7">
    <location>
        <begin position="96"/>
        <end position="162"/>
    </location>
</feature>
<dbReference type="InterPro" id="IPR009000">
    <property type="entry name" value="Transl_B-barrel_sf"/>
</dbReference>
<dbReference type="Gene3D" id="2.40.30.60">
    <property type="entry name" value="RimM"/>
    <property type="match status" value="1"/>
</dbReference>
<dbReference type="AlphaFoldDB" id="A0A923NNZ1"/>
<dbReference type="EMBL" id="JACRYT010000004">
    <property type="protein sequence ID" value="MBC6679463.1"/>
    <property type="molecule type" value="Genomic_DNA"/>
</dbReference>
<keyword evidence="4 5" id="KW-0143">Chaperone</keyword>
<dbReference type="Proteomes" id="UP000602647">
    <property type="component" value="Unassembled WGS sequence"/>
</dbReference>
<evidence type="ECO:0000259" key="7">
    <source>
        <dbReference type="Pfam" id="PF24986"/>
    </source>
</evidence>
<dbReference type="InterPro" id="IPR011961">
    <property type="entry name" value="RimM"/>
</dbReference>
<comment type="function">
    <text evidence="5">An accessory protein needed during the final step in the assembly of 30S ribosomal subunit, possibly for assembly of the head region. Essential for efficient processing of 16S rRNA. May be needed both before and after RbfA during the maturation of 16S rRNA. It has affinity for free ribosomal 30S subunits but not for 70S ribosomes.</text>
</comment>
<dbReference type="Gene3D" id="2.30.30.240">
    <property type="entry name" value="PRC-barrel domain"/>
    <property type="match status" value="1"/>
</dbReference>
<dbReference type="NCBIfam" id="TIGR02273">
    <property type="entry name" value="16S_RimM"/>
    <property type="match status" value="1"/>
</dbReference>
<dbReference type="InterPro" id="IPR036976">
    <property type="entry name" value="RimM_N_sf"/>
</dbReference>